<feature type="domain" description="Mycoplasma lipoprotein central" evidence="4">
    <location>
        <begin position="233"/>
        <end position="403"/>
    </location>
</feature>
<evidence type="ECO:0000259" key="4">
    <source>
        <dbReference type="Pfam" id="PF03305"/>
    </source>
</evidence>
<keyword evidence="2" id="KW-0732">Signal</keyword>
<evidence type="ECO:0000259" key="3">
    <source>
        <dbReference type="Pfam" id="PF03202"/>
    </source>
</evidence>
<dbReference type="InterPro" id="IPR054825">
    <property type="entry name" value="P68-like"/>
</dbReference>
<dbReference type="Pfam" id="PF03305">
    <property type="entry name" value="Lipoprotein_X"/>
    <property type="match status" value="1"/>
</dbReference>
<feature type="signal peptide" evidence="2">
    <location>
        <begin position="1"/>
        <end position="26"/>
    </location>
</feature>
<comment type="similarity">
    <text evidence="1">Belongs to the MG185/MG260 family.</text>
</comment>
<comment type="caution">
    <text evidence="5">The sequence shown here is derived from an EMBL/GenBank/DDBJ whole genome shotgun (WGS) entry which is preliminary data.</text>
</comment>
<feature type="domain" description="Mycoplasma lipoprotein C-terminal" evidence="3">
    <location>
        <begin position="570"/>
        <end position="694"/>
    </location>
</feature>
<reference evidence="5" key="1">
    <citation type="submission" date="2022-11" db="EMBL/GenBank/DDBJ databases">
        <title>Draft genome of Mycoplasma arginini isolated from fly.</title>
        <authorList>
            <person name="Severgnini M."/>
            <person name="Gioia G."/>
            <person name="Cremonesi P."/>
            <person name="Moroni P."/>
            <person name="Addis M.F."/>
            <person name="Castiglioni B."/>
        </authorList>
    </citation>
    <scope>NUCLEOTIDE SEQUENCE</scope>
    <source>
        <strain evidence="5">QMP CG1-1632</strain>
    </source>
</reference>
<dbReference type="NCBIfam" id="NF045826">
    <property type="entry name" value="lipo_P68"/>
    <property type="match status" value="1"/>
</dbReference>
<dbReference type="InterPro" id="IPR004984">
    <property type="entry name" value="Mycoplasma_lipoprotein_cen_dom"/>
</dbReference>
<dbReference type="InterPro" id="IPR004890">
    <property type="entry name" value="Lipoprotein_10_C"/>
</dbReference>
<dbReference type="RefSeq" id="WP_282456429.1">
    <property type="nucleotide sequence ID" value="NZ_JAPFAT010000040.1"/>
</dbReference>
<protein>
    <submittedName>
        <fullName evidence="5">P80 family lipoprotein</fullName>
    </submittedName>
</protein>
<dbReference type="Pfam" id="PF03202">
    <property type="entry name" value="Lipoprotein_10"/>
    <property type="match status" value="1"/>
</dbReference>
<dbReference type="EMBL" id="JAPFAR010000109">
    <property type="protein sequence ID" value="MDI3349733.1"/>
    <property type="molecule type" value="Genomic_DNA"/>
</dbReference>
<dbReference type="PROSITE" id="PS51257">
    <property type="entry name" value="PROKAR_LIPOPROTEIN"/>
    <property type="match status" value="1"/>
</dbReference>
<keyword evidence="5" id="KW-0449">Lipoprotein</keyword>
<name>A0AA43TWE5_MYCAR</name>
<dbReference type="AlphaFoldDB" id="A0AA43TWE5"/>
<dbReference type="Proteomes" id="UP001162175">
    <property type="component" value="Unassembled WGS sequence"/>
</dbReference>
<gene>
    <name evidence="5" type="ORF">DCBHLPFO_00292</name>
</gene>
<evidence type="ECO:0000313" key="6">
    <source>
        <dbReference type="Proteomes" id="UP001162175"/>
    </source>
</evidence>
<evidence type="ECO:0000256" key="1">
    <source>
        <dbReference type="ARBA" id="ARBA00009031"/>
    </source>
</evidence>
<feature type="chain" id="PRO_5041426342" evidence="2">
    <location>
        <begin position="27"/>
        <end position="718"/>
    </location>
</feature>
<evidence type="ECO:0000313" key="5">
    <source>
        <dbReference type="EMBL" id="MDI3349733.1"/>
    </source>
</evidence>
<proteinExistence type="inferred from homology"/>
<accession>A0AA43TWE5</accession>
<sequence length="718" mass="80039">MKKNERRNVKKINKILLSVSGLTALALPLASASCGQKTARFEQNDDGVLKIATGFSENGNQGVGLKTIVSAYNDWLNAGSDQEKLEKINKGYLPVAIHFQPNGYSTGTLSTKLNAKEQADFWNIMVNYPTAASILAQHDMNLSISEEVYNGLGIEEAFKHVNDEIGGNVEKQEKWVVPFSRSSEMQSINMIVLGKLLKELKAIDGVKTASNEADRKLIETYISKYDHKKDTDSAQVDKDWESGKAKDIAAAHKAIKEMNLTLSDQMFYEYDSLIKFAIAAKRLYPNDLTKPIIGIDSLASVINVMNVAKSKGDKSKQYITPSPEHIITGGYDYHSFQQKGTEQNKLFKELLKTIYDGIETGALWIGGGGSYGSNLLTKHKMAISIGSTAGYSHTFVNEGSGTQTTYFINDVTNVIQTPIELSKPKDEDIAKNIVLKFKSGKYTNNIYAHNLPEGQTVGNFDRQFKDSESQVKVTSEFDKNVNLRLLEADFDGNNLILSKDKKIELKDEQKTKVIKLGDIFKDNDKKYVLIDNSIIKQENLSSDKLLNWEEVDHISTPLVKSSEDKKSVFIQGPSLVLIHANEREDKATTLFVEWLFKENIKSLTFGSNKKVTKFENIKAIDAFNRYGSYISPTASYFAQSDEDVKKQLNNASFIAYKNFKLISTNPNEYQAAEDVSSVLSDSLRDAIGTAGRTITGAVSNKQAVTFEQFLLKINELFK</sequence>
<evidence type="ECO:0000256" key="2">
    <source>
        <dbReference type="SAM" id="SignalP"/>
    </source>
</evidence>
<organism evidence="5 6">
    <name type="scientific">Mycoplasmopsis arginini</name>
    <name type="common">Mycoplasma arginini</name>
    <dbReference type="NCBI Taxonomy" id="2094"/>
    <lineage>
        <taxon>Bacteria</taxon>
        <taxon>Bacillati</taxon>
        <taxon>Mycoplasmatota</taxon>
        <taxon>Mycoplasmoidales</taxon>
        <taxon>Metamycoplasmataceae</taxon>
        <taxon>Mycoplasmopsis</taxon>
    </lineage>
</organism>